<protein>
    <submittedName>
        <fullName evidence="1">Cof-type HAD-IIB family hydrolase</fullName>
    </submittedName>
</protein>
<dbReference type="SUPFAM" id="SSF56784">
    <property type="entry name" value="HAD-like"/>
    <property type="match status" value="1"/>
</dbReference>
<dbReference type="GO" id="GO:0005829">
    <property type="term" value="C:cytosol"/>
    <property type="evidence" value="ECO:0007669"/>
    <property type="project" value="TreeGrafter"/>
</dbReference>
<evidence type="ECO:0000313" key="1">
    <source>
        <dbReference type="EMBL" id="HJC85345.1"/>
    </source>
</evidence>
<accession>A0A9D2QF03</accession>
<dbReference type="InterPro" id="IPR036412">
    <property type="entry name" value="HAD-like_sf"/>
</dbReference>
<organism evidence="1 2">
    <name type="scientific">Candidatus Corynebacterium faecigallinarum</name>
    <dbReference type="NCBI Taxonomy" id="2838528"/>
    <lineage>
        <taxon>Bacteria</taxon>
        <taxon>Bacillati</taxon>
        <taxon>Actinomycetota</taxon>
        <taxon>Actinomycetes</taxon>
        <taxon>Mycobacteriales</taxon>
        <taxon>Corynebacteriaceae</taxon>
        <taxon>Corynebacterium</taxon>
    </lineage>
</organism>
<dbReference type="InterPro" id="IPR006379">
    <property type="entry name" value="HAD-SF_hydro_IIB"/>
</dbReference>
<gene>
    <name evidence="1" type="ORF">H9751_07365</name>
</gene>
<dbReference type="PANTHER" id="PTHR10000">
    <property type="entry name" value="PHOSPHOSERINE PHOSPHATASE"/>
    <property type="match status" value="1"/>
</dbReference>
<dbReference type="Gene3D" id="3.30.1240.10">
    <property type="match status" value="1"/>
</dbReference>
<evidence type="ECO:0000313" key="2">
    <source>
        <dbReference type="Proteomes" id="UP000823858"/>
    </source>
</evidence>
<proteinExistence type="predicted"/>
<sequence length="258" mass="28117">MKIAAFDFDGTILFDDGIAEDTLAAIHDWQAAGNLAVAATGKSLSATQFALRDYDLSFDYSAVFTGAVLTDQRWDVLHRSTLDPAMVRRIVEHLSSIDGISVYGTMLGGRDVRFSSTINNEPPTSVLTDFLDMDIAEIDTLTGAQFVGVPVRIPDNEELRDRIHREISASYEVGCVVNQNFVDVLPVGASKGAALDWLVDHLALPREDVELISFGDSWNDLSMHAVADRAFSFPWSPDAVKEATGEVIGSVAEVLPRL</sequence>
<dbReference type="PANTHER" id="PTHR10000:SF8">
    <property type="entry name" value="HAD SUPERFAMILY HYDROLASE-LIKE, TYPE 3"/>
    <property type="match status" value="1"/>
</dbReference>
<dbReference type="Proteomes" id="UP000823858">
    <property type="component" value="Unassembled WGS sequence"/>
</dbReference>
<dbReference type="GO" id="GO:0000287">
    <property type="term" value="F:magnesium ion binding"/>
    <property type="evidence" value="ECO:0007669"/>
    <property type="project" value="TreeGrafter"/>
</dbReference>
<dbReference type="InterPro" id="IPR023214">
    <property type="entry name" value="HAD_sf"/>
</dbReference>
<dbReference type="Gene3D" id="3.40.50.1000">
    <property type="entry name" value="HAD superfamily/HAD-like"/>
    <property type="match status" value="1"/>
</dbReference>
<dbReference type="Pfam" id="PF08282">
    <property type="entry name" value="Hydrolase_3"/>
    <property type="match status" value="1"/>
</dbReference>
<dbReference type="GO" id="GO:0016791">
    <property type="term" value="F:phosphatase activity"/>
    <property type="evidence" value="ECO:0007669"/>
    <property type="project" value="UniProtKB-ARBA"/>
</dbReference>
<reference evidence="1" key="1">
    <citation type="journal article" date="2021" name="PeerJ">
        <title>Extensive microbial diversity within the chicken gut microbiome revealed by metagenomics and culture.</title>
        <authorList>
            <person name="Gilroy R."/>
            <person name="Ravi A."/>
            <person name="Getino M."/>
            <person name="Pursley I."/>
            <person name="Horton D.L."/>
            <person name="Alikhan N.F."/>
            <person name="Baker D."/>
            <person name="Gharbi K."/>
            <person name="Hall N."/>
            <person name="Watson M."/>
            <person name="Adriaenssens E.M."/>
            <person name="Foster-Nyarko E."/>
            <person name="Jarju S."/>
            <person name="Secka A."/>
            <person name="Antonio M."/>
            <person name="Oren A."/>
            <person name="Chaudhuri R.R."/>
            <person name="La Ragione R."/>
            <person name="Hildebrand F."/>
            <person name="Pallen M.J."/>
        </authorList>
    </citation>
    <scope>NUCLEOTIDE SEQUENCE</scope>
    <source>
        <strain evidence="1">ChiHjej13B12-4958</strain>
    </source>
</reference>
<dbReference type="NCBIfam" id="TIGR01484">
    <property type="entry name" value="HAD-SF-IIB"/>
    <property type="match status" value="1"/>
</dbReference>
<dbReference type="EMBL" id="DWVP01000018">
    <property type="protein sequence ID" value="HJC85345.1"/>
    <property type="molecule type" value="Genomic_DNA"/>
</dbReference>
<dbReference type="AlphaFoldDB" id="A0A9D2QF03"/>
<comment type="caution">
    <text evidence="1">The sequence shown here is derived from an EMBL/GenBank/DDBJ whole genome shotgun (WGS) entry which is preliminary data.</text>
</comment>
<keyword evidence="1" id="KW-0378">Hydrolase</keyword>
<reference evidence="1" key="2">
    <citation type="submission" date="2021-04" db="EMBL/GenBank/DDBJ databases">
        <authorList>
            <person name="Gilroy R."/>
        </authorList>
    </citation>
    <scope>NUCLEOTIDE SEQUENCE</scope>
    <source>
        <strain evidence="1">ChiHjej13B12-4958</strain>
    </source>
</reference>
<name>A0A9D2QF03_9CORY</name>